<reference evidence="2 3" key="1">
    <citation type="journal article" date="2014" name="Antonie Van Leeuwenhoek">
        <title>Roseivivax atlanticus sp. nov., isolated from surface seawater of the Atlantic Ocean.</title>
        <authorList>
            <person name="Li G."/>
            <person name="Lai Q."/>
            <person name="Liu X."/>
            <person name="Sun F."/>
            <person name="Shao Z."/>
        </authorList>
    </citation>
    <scope>NUCLEOTIDE SEQUENCE [LARGE SCALE GENOMIC DNA]</scope>
    <source>
        <strain evidence="2 3">22II-s10s</strain>
    </source>
</reference>
<protein>
    <recommendedName>
        <fullName evidence="1">DUF6473 domain-containing protein</fullName>
    </recommendedName>
</protein>
<dbReference type="EMBL" id="AQQW01000009">
    <property type="protein sequence ID" value="ETW11830.1"/>
    <property type="molecule type" value="Genomic_DNA"/>
</dbReference>
<organism evidence="2 3">
    <name type="scientific">Roseivivax marinus</name>
    <dbReference type="NCBI Taxonomy" id="1379903"/>
    <lineage>
        <taxon>Bacteria</taxon>
        <taxon>Pseudomonadati</taxon>
        <taxon>Pseudomonadota</taxon>
        <taxon>Alphaproteobacteria</taxon>
        <taxon>Rhodobacterales</taxon>
        <taxon>Roseobacteraceae</taxon>
        <taxon>Roseivivax</taxon>
    </lineage>
</organism>
<keyword evidence="3" id="KW-1185">Reference proteome</keyword>
<accession>W4HIL2</accession>
<dbReference type="InterPro" id="IPR045524">
    <property type="entry name" value="DUF6473"/>
</dbReference>
<dbReference type="STRING" id="1379903.ATO8_14227"/>
<proteinExistence type="predicted"/>
<evidence type="ECO:0000313" key="2">
    <source>
        <dbReference type="EMBL" id="ETW11830.1"/>
    </source>
</evidence>
<gene>
    <name evidence="2" type="ORF">ATO8_14227</name>
</gene>
<evidence type="ECO:0000259" key="1">
    <source>
        <dbReference type="Pfam" id="PF20078"/>
    </source>
</evidence>
<name>W4HIL2_9RHOB</name>
<comment type="caution">
    <text evidence="2">The sequence shown here is derived from an EMBL/GenBank/DDBJ whole genome shotgun (WGS) entry which is preliminary data.</text>
</comment>
<feature type="domain" description="DUF6473" evidence="1">
    <location>
        <begin position="2"/>
        <end position="266"/>
    </location>
</feature>
<dbReference type="Proteomes" id="UP000019063">
    <property type="component" value="Unassembled WGS sequence"/>
</dbReference>
<dbReference type="PATRIC" id="fig|1317118.6.peg.2924"/>
<dbReference type="eggNOG" id="ENOG502Z950">
    <property type="taxonomic scope" value="Bacteria"/>
</dbReference>
<evidence type="ECO:0000313" key="3">
    <source>
        <dbReference type="Proteomes" id="UP000019063"/>
    </source>
</evidence>
<dbReference type="AlphaFoldDB" id="W4HIL2"/>
<dbReference type="Pfam" id="PF20078">
    <property type="entry name" value="DUF6473"/>
    <property type="match status" value="1"/>
</dbReference>
<sequence>MEYYPCRYGASRITFRGPRKSCEGAFAAFLGSTETYGRFVPDPFVAQVERASGLPCVNFGVVNAGPDAFVSDPVVPGLAAAAAHVVIELTGAQNNSNRLYRVHPRRNDRFVKASDTLAALYPEIDFSEHAFTRGLLRTLLDTDAERFALVTAELQAAWTARMKALIALLPAPVTLLWCAEAEPPETLSYAEGEPLGAEPLFVTRAMIDALAPLADDTVVYVRSDAARAAGTDGMTFSDFDAGAAGQLLGAVAHEEIAGLLAPLVARALQAA</sequence>